<dbReference type="CDD" id="cd01949">
    <property type="entry name" value="GGDEF"/>
    <property type="match status" value="1"/>
</dbReference>
<feature type="domain" description="GGDEF" evidence="1">
    <location>
        <begin position="191"/>
        <end position="326"/>
    </location>
</feature>
<dbReference type="SMART" id="SM00267">
    <property type="entry name" value="GGDEF"/>
    <property type="match status" value="1"/>
</dbReference>
<gene>
    <name evidence="2" type="ORF">IQ230_14655</name>
</gene>
<dbReference type="InterPro" id="IPR000160">
    <property type="entry name" value="GGDEF_dom"/>
</dbReference>
<name>A0ABR9UTE2_9CHRO</name>
<reference evidence="2 3" key="1">
    <citation type="submission" date="2020-10" db="EMBL/GenBank/DDBJ databases">
        <authorList>
            <person name="Castelo-Branco R."/>
            <person name="Eusebio N."/>
            <person name="Adriana R."/>
            <person name="Vieira A."/>
            <person name="Brugerolle De Fraissinette N."/>
            <person name="Rezende De Castro R."/>
            <person name="Schneider M.P."/>
            <person name="Vasconcelos V."/>
            <person name="Leao P.N."/>
        </authorList>
    </citation>
    <scope>NUCLEOTIDE SEQUENCE [LARGE SCALE GENOMIC DNA]</scope>
    <source>
        <strain evidence="2 3">LEGE 06123</strain>
    </source>
</reference>
<dbReference type="EMBL" id="JADEWN010000035">
    <property type="protein sequence ID" value="MBE9191566.1"/>
    <property type="molecule type" value="Genomic_DNA"/>
</dbReference>
<sequence length="326" mass="37416">MHSSILTVGGQDFFDKLPYQIRHGKDFTVEFAINVNEAQNWIEVRPPDILLVQAGLEQSLDLCQWLKQQAPLSWIYCILVEDRAQLIEERKRANWDWEFDATATALEEAADAYVWLPDDLNLDKQLQPITRLLLAHIQVGLRKVKKYRDLIQKNDVLSMIAYIDALTELNNRRALESNLVRQIRTSRNYKIPLSILMLDVDYFKVVNDTYGHLIGDRILKLLSSRLRYNLRSNDIPFRYGGEEFVILLHNTNCQDASVVARRLQRVVSEQPFVIDNNLAIPITISIGTSCLRASDDPEGVQMLARADEYLLQAKAAGRDCIVDCTD</sequence>
<dbReference type="InterPro" id="IPR043128">
    <property type="entry name" value="Rev_trsase/Diguanyl_cyclase"/>
</dbReference>
<dbReference type="Pfam" id="PF00990">
    <property type="entry name" value="GGDEF"/>
    <property type="match status" value="1"/>
</dbReference>
<evidence type="ECO:0000313" key="2">
    <source>
        <dbReference type="EMBL" id="MBE9191566.1"/>
    </source>
</evidence>
<protein>
    <submittedName>
        <fullName evidence="2">GGDEF domain-containing protein</fullName>
    </submittedName>
</protein>
<dbReference type="InterPro" id="IPR029787">
    <property type="entry name" value="Nucleotide_cyclase"/>
</dbReference>
<evidence type="ECO:0000313" key="3">
    <source>
        <dbReference type="Proteomes" id="UP000651156"/>
    </source>
</evidence>
<dbReference type="PANTHER" id="PTHR45138">
    <property type="entry name" value="REGULATORY COMPONENTS OF SENSORY TRANSDUCTION SYSTEM"/>
    <property type="match status" value="1"/>
</dbReference>
<accession>A0ABR9UTE2</accession>
<dbReference type="SUPFAM" id="SSF55073">
    <property type="entry name" value="Nucleotide cyclase"/>
    <property type="match status" value="1"/>
</dbReference>
<dbReference type="Gene3D" id="3.30.70.270">
    <property type="match status" value="1"/>
</dbReference>
<dbReference type="PANTHER" id="PTHR45138:SF9">
    <property type="entry name" value="DIGUANYLATE CYCLASE DGCM-RELATED"/>
    <property type="match status" value="1"/>
</dbReference>
<organism evidence="2 3">
    <name type="scientific">Gloeocapsopsis crepidinum LEGE 06123</name>
    <dbReference type="NCBI Taxonomy" id="588587"/>
    <lineage>
        <taxon>Bacteria</taxon>
        <taxon>Bacillati</taxon>
        <taxon>Cyanobacteriota</taxon>
        <taxon>Cyanophyceae</taxon>
        <taxon>Oscillatoriophycideae</taxon>
        <taxon>Chroococcales</taxon>
        <taxon>Chroococcaceae</taxon>
        <taxon>Gloeocapsopsis</taxon>
    </lineage>
</organism>
<evidence type="ECO:0000259" key="1">
    <source>
        <dbReference type="PROSITE" id="PS50887"/>
    </source>
</evidence>
<keyword evidence="3" id="KW-1185">Reference proteome</keyword>
<dbReference type="NCBIfam" id="TIGR00254">
    <property type="entry name" value="GGDEF"/>
    <property type="match status" value="1"/>
</dbReference>
<dbReference type="InterPro" id="IPR050469">
    <property type="entry name" value="Diguanylate_Cyclase"/>
</dbReference>
<dbReference type="Proteomes" id="UP000651156">
    <property type="component" value="Unassembled WGS sequence"/>
</dbReference>
<proteinExistence type="predicted"/>
<dbReference type="PROSITE" id="PS50887">
    <property type="entry name" value="GGDEF"/>
    <property type="match status" value="1"/>
</dbReference>
<dbReference type="RefSeq" id="WP_193932701.1">
    <property type="nucleotide sequence ID" value="NZ_CAWPMZ010000067.1"/>
</dbReference>
<comment type="caution">
    <text evidence="2">The sequence shown here is derived from an EMBL/GenBank/DDBJ whole genome shotgun (WGS) entry which is preliminary data.</text>
</comment>